<keyword evidence="1" id="KW-0812">Transmembrane</keyword>
<keyword evidence="1" id="KW-1133">Transmembrane helix</keyword>
<gene>
    <name evidence="2" type="ORF">BBF96_13110</name>
</gene>
<evidence type="ECO:0000313" key="2">
    <source>
        <dbReference type="EMBL" id="AZR74256.1"/>
    </source>
</evidence>
<feature type="transmembrane region" description="Helical" evidence="1">
    <location>
        <begin position="289"/>
        <end position="308"/>
    </location>
</feature>
<evidence type="ECO:0000256" key="1">
    <source>
        <dbReference type="SAM" id="Phobius"/>
    </source>
</evidence>
<proteinExistence type="predicted"/>
<keyword evidence="1" id="KW-0472">Membrane</keyword>
<feature type="transmembrane region" description="Helical" evidence="1">
    <location>
        <begin position="222"/>
        <end position="242"/>
    </location>
</feature>
<evidence type="ECO:0000313" key="3">
    <source>
        <dbReference type="Proteomes" id="UP000267250"/>
    </source>
</evidence>
<dbReference type="KEGG" id="aft:BBF96_13110"/>
<feature type="transmembrane region" description="Helical" evidence="1">
    <location>
        <begin position="165"/>
        <end position="188"/>
    </location>
</feature>
<reference evidence="2 3" key="1">
    <citation type="submission" date="2016-07" db="EMBL/GenBank/DDBJ databases">
        <title>Genome and transcriptome analysis of iron-reducing fermentative bacteria Anoxybacter fermentans.</title>
        <authorList>
            <person name="Zeng X."/>
            <person name="Shao Z."/>
        </authorList>
    </citation>
    <scope>NUCLEOTIDE SEQUENCE [LARGE SCALE GENOMIC DNA]</scope>
    <source>
        <strain evidence="2 3">DY22613</strain>
    </source>
</reference>
<evidence type="ECO:0008006" key="4">
    <source>
        <dbReference type="Google" id="ProtNLM"/>
    </source>
</evidence>
<dbReference type="EMBL" id="CP016379">
    <property type="protein sequence ID" value="AZR74256.1"/>
    <property type="molecule type" value="Genomic_DNA"/>
</dbReference>
<feature type="transmembrane region" description="Helical" evidence="1">
    <location>
        <begin position="248"/>
        <end position="268"/>
    </location>
</feature>
<feature type="transmembrane region" description="Helical" evidence="1">
    <location>
        <begin position="328"/>
        <end position="346"/>
    </location>
</feature>
<accession>A0A3Q9HRZ2</accession>
<name>A0A3Q9HRZ2_9FIRM</name>
<dbReference type="OrthoDB" id="4640801at2"/>
<keyword evidence="3" id="KW-1185">Reference proteome</keyword>
<sequence length="355" mass="42063">MKITKDFVPKLVKNIEIYKNTKKNKLPYTIKVIIDNKKFIFRLSEEGMILLNLIDGNSTIEEITQKFNNIINYDLSVEEVGNYIFQMFYKNGLLTVGKKNYTKTKNILSKQLTIFICQKLIWLGNPKVQTYMLLIVINSFLYFAFFEFKFLDIFNISLTQFGYFLILYLLGIIFHELGHVTIAIYYGIKPNGIKLGIKKNMPFIFTEIPKTENYTNHIRSRIIIGGLYFQSIYLSILIWINFLLNTDVILLNIYYSFYVISIMLIPAARGDGYRFLREKTEFKKPKWITIYKFLTFILHKFFIIYGILVFGKFYIKIFSFHVKGYQNFLIKGFFIIYSLNFTRLIIREILKGNHG</sequence>
<dbReference type="Proteomes" id="UP000267250">
    <property type="component" value="Chromosome"/>
</dbReference>
<protein>
    <recommendedName>
        <fullName evidence="4">Peptidase M50 domain-containing protein</fullName>
    </recommendedName>
</protein>
<organism evidence="2 3">
    <name type="scientific">Anoxybacter fermentans</name>
    <dbReference type="NCBI Taxonomy" id="1323375"/>
    <lineage>
        <taxon>Bacteria</taxon>
        <taxon>Bacillati</taxon>
        <taxon>Bacillota</taxon>
        <taxon>Clostridia</taxon>
        <taxon>Halanaerobiales</taxon>
        <taxon>Anoxybacter</taxon>
    </lineage>
</organism>
<dbReference type="AlphaFoldDB" id="A0A3Q9HRZ2"/>
<dbReference type="RefSeq" id="WP_127017612.1">
    <property type="nucleotide sequence ID" value="NZ_CP016379.1"/>
</dbReference>
<feature type="transmembrane region" description="Helical" evidence="1">
    <location>
        <begin position="128"/>
        <end position="145"/>
    </location>
</feature>